<comment type="caution">
    <text evidence="6">The sequence shown here is derived from an EMBL/GenBank/DDBJ whole genome shotgun (WGS) entry which is preliminary data.</text>
</comment>
<gene>
    <name evidence="6" type="ORF">GCM10009765_21290</name>
</gene>
<dbReference type="RefSeq" id="WP_344309389.1">
    <property type="nucleotide sequence ID" value="NZ_BAAANY010000008.1"/>
</dbReference>
<keyword evidence="7" id="KW-1185">Reference proteome</keyword>
<dbReference type="Proteomes" id="UP001500618">
    <property type="component" value="Unassembled WGS sequence"/>
</dbReference>
<dbReference type="Pfam" id="PF04140">
    <property type="entry name" value="ICMT"/>
    <property type="match status" value="1"/>
</dbReference>
<keyword evidence="2 5" id="KW-0812">Transmembrane</keyword>
<name>A0ABN2GI30_9ACTN</name>
<evidence type="ECO:0000256" key="2">
    <source>
        <dbReference type="ARBA" id="ARBA00022692"/>
    </source>
</evidence>
<keyword evidence="3 5" id="KW-1133">Transmembrane helix</keyword>
<dbReference type="PANTHER" id="PTHR12714">
    <property type="entry name" value="PROTEIN-S ISOPRENYLCYSTEINE O-METHYLTRANSFERASE"/>
    <property type="match status" value="1"/>
</dbReference>
<organism evidence="6 7">
    <name type="scientific">Fodinicola feengrottensis</name>
    <dbReference type="NCBI Taxonomy" id="435914"/>
    <lineage>
        <taxon>Bacteria</taxon>
        <taxon>Bacillati</taxon>
        <taxon>Actinomycetota</taxon>
        <taxon>Actinomycetes</taxon>
        <taxon>Mycobacteriales</taxon>
        <taxon>Fodinicola</taxon>
    </lineage>
</organism>
<protein>
    <submittedName>
        <fullName evidence="6">Protein-S-isoprenylcysteine O-methyltransferase</fullName>
    </submittedName>
</protein>
<keyword evidence="4 5" id="KW-0472">Membrane</keyword>
<dbReference type="EMBL" id="BAAANY010000008">
    <property type="protein sequence ID" value="GAA1671633.1"/>
    <property type="molecule type" value="Genomic_DNA"/>
</dbReference>
<feature type="transmembrane region" description="Helical" evidence="5">
    <location>
        <begin position="7"/>
        <end position="27"/>
    </location>
</feature>
<evidence type="ECO:0000256" key="3">
    <source>
        <dbReference type="ARBA" id="ARBA00022989"/>
    </source>
</evidence>
<evidence type="ECO:0000256" key="1">
    <source>
        <dbReference type="ARBA" id="ARBA00004141"/>
    </source>
</evidence>
<evidence type="ECO:0000313" key="7">
    <source>
        <dbReference type="Proteomes" id="UP001500618"/>
    </source>
</evidence>
<dbReference type="InterPro" id="IPR007269">
    <property type="entry name" value="ICMT_MeTrfase"/>
</dbReference>
<proteinExistence type="predicted"/>
<dbReference type="PANTHER" id="PTHR12714:SF24">
    <property type="entry name" value="SLR1182 PROTEIN"/>
    <property type="match status" value="1"/>
</dbReference>
<evidence type="ECO:0000313" key="6">
    <source>
        <dbReference type="EMBL" id="GAA1671633.1"/>
    </source>
</evidence>
<accession>A0ABN2GI30</accession>
<sequence length="201" mass="22936">MRVVLTIITAASLAVLVLVWWAAPWYFATKSDETTRSRVLHVFKTSFPEPWLLIVIPAYVVVLALIPGAVWHSVQFWNPALATAGTACVVLSVALMCWARWTLGTMWAARPLVQDHHELCTSGPYRFVRHPIYTGLLGIIVGVTPLAGFGSLLAACLFLFVFVYIRVRREDRMMIRTFGERYETYRRQVPAVIPFTRWRRV</sequence>
<reference evidence="6 7" key="1">
    <citation type="journal article" date="2019" name="Int. J. Syst. Evol. Microbiol.">
        <title>The Global Catalogue of Microorganisms (GCM) 10K type strain sequencing project: providing services to taxonomists for standard genome sequencing and annotation.</title>
        <authorList>
            <consortium name="The Broad Institute Genomics Platform"/>
            <consortium name="The Broad Institute Genome Sequencing Center for Infectious Disease"/>
            <person name="Wu L."/>
            <person name="Ma J."/>
        </authorList>
    </citation>
    <scope>NUCLEOTIDE SEQUENCE [LARGE SCALE GENOMIC DNA]</scope>
    <source>
        <strain evidence="6 7">JCM 14718</strain>
    </source>
</reference>
<feature type="transmembrane region" description="Helical" evidence="5">
    <location>
        <begin position="51"/>
        <end position="74"/>
    </location>
</feature>
<comment type="subcellular location">
    <subcellularLocation>
        <location evidence="1">Membrane</location>
        <topology evidence="1">Multi-pass membrane protein</topology>
    </subcellularLocation>
</comment>
<dbReference type="Gene3D" id="1.20.120.1630">
    <property type="match status" value="1"/>
</dbReference>
<feature type="transmembrane region" description="Helical" evidence="5">
    <location>
        <begin position="81"/>
        <end position="101"/>
    </location>
</feature>
<evidence type="ECO:0000256" key="4">
    <source>
        <dbReference type="ARBA" id="ARBA00023136"/>
    </source>
</evidence>
<feature type="transmembrane region" description="Helical" evidence="5">
    <location>
        <begin position="132"/>
        <end position="165"/>
    </location>
</feature>
<evidence type="ECO:0000256" key="5">
    <source>
        <dbReference type="SAM" id="Phobius"/>
    </source>
</evidence>